<sequence>MDIDPKVGFASVKVLAKSGKITSEPAYHHKFPIGETADTINVNKLEKELLSMAKHHVSKHPPTEYEAKFGYFIEYTKGQYSK</sequence>
<protein>
    <submittedName>
        <fullName evidence="1">Uncharacterized protein</fullName>
    </submittedName>
</protein>
<dbReference type="EMBL" id="MT682708">
    <property type="protein sequence ID" value="QLF80734.1"/>
    <property type="molecule type" value="Genomic_DNA"/>
</dbReference>
<reference evidence="1 2" key="1">
    <citation type="submission" date="2020-06" db="EMBL/GenBank/DDBJ databases">
        <title>Complete genome sequences of eight phages infecting swine Enterotoxigenic Escherichia coli.</title>
        <authorList>
            <person name="Ferreira A."/>
            <person name="Oliveira H."/>
            <person name="Silva D."/>
            <person name="Almeida C."/>
            <person name="Burgan J."/>
            <person name="Azered J."/>
            <person name="Oliveira A."/>
        </authorList>
    </citation>
    <scope>NUCLEOTIDE SEQUENCE [LARGE SCALE GENOMIC DNA]</scope>
</reference>
<dbReference type="Proteomes" id="UP000515392">
    <property type="component" value="Segment"/>
</dbReference>
<name>A0A7D5JQE2_9CAUD</name>
<keyword evidence="2" id="KW-1185">Reference proteome</keyword>
<accession>A0A7D5JQE2</accession>
<gene>
    <name evidence="1" type="ORF">SP5M_0061</name>
</gene>
<organism evidence="1 2">
    <name type="scientific">Escherichia phage vB_EcoP_SP5M</name>
    <dbReference type="NCBI Taxonomy" id="2750853"/>
    <lineage>
        <taxon>Viruses</taxon>
        <taxon>Duplodnaviria</taxon>
        <taxon>Heunggongvirae</taxon>
        <taxon>Uroviricota</taxon>
        <taxon>Caudoviricetes</taxon>
        <taxon>Schitoviridae</taxon>
        <taxon>Enquatrovirinae</taxon>
        <taxon>Gamaleyavirus</taxon>
        <taxon>Gamaleyavirus Sp5m</taxon>
    </lineage>
</organism>
<evidence type="ECO:0000313" key="2">
    <source>
        <dbReference type="Proteomes" id="UP000515392"/>
    </source>
</evidence>
<proteinExistence type="predicted"/>
<evidence type="ECO:0000313" key="1">
    <source>
        <dbReference type="EMBL" id="QLF80734.1"/>
    </source>
</evidence>